<dbReference type="EMBL" id="KP663660">
    <property type="protein sequence ID" value="ALO20089.1"/>
    <property type="molecule type" value="Genomic_DNA"/>
</dbReference>
<evidence type="ECO:0000256" key="3">
    <source>
        <dbReference type="ARBA" id="ARBA00022448"/>
    </source>
</evidence>
<evidence type="ECO:0000256" key="1">
    <source>
        <dbReference type="ARBA" id="ARBA00004141"/>
    </source>
</evidence>
<dbReference type="HAMAP" id="MF_01465">
    <property type="entry name" value="SecY"/>
    <property type="match status" value="1"/>
</dbReference>
<dbReference type="NCBIfam" id="TIGR00967">
    <property type="entry name" value="3a0501s007"/>
    <property type="match status" value="1"/>
</dbReference>
<dbReference type="EMBL" id="KP663658">
    <property type="protein sequence ID" value="ALO20085.1"/>
    <property type="molecule type" value="Genomic_DNA"/>
</dbReference>
<comment type="similarity">
    <text evidence="2 9 10">Belongs to the SecY/SEC61-alpha family.</text>
</comment>
<accession>A0A0S2IA39</accession>
<dbReference type="EMBL" id="KP663657">
    <property type="protein sequence ID" value="ALO20083.1"/>
    <property type="molecule type" value="Genomic_DNA"/>
</dbReference>
<dbReference type="AlphaFoldDB" id="A0A0S2IA39"/>
<dbReference type="GO" id="GO:0043952">
    <property type="term" value="P:protein transport by the Sec complex"/>
    <property type="evidence" value="ECO:0007669"/>
    <property type="project" value="UniProtKB-UniRule"/>
</dbReference>
<dbReference type="Pfam" id="PF00344">
    <property type="entry name" value="SecY"/>
    <property type="match status" value="1"/>
</dbReference>
<comment type="subcellular location">
    <subcellularLocation>
        <location evidence="9">Cell membrane</location>
        <topology evidence="9">Multi-pass membrane protein</topology>
    </subcellularLocation>
    <subcellularLocation>
        <location evidence="1">Membrane</location>
        <topology evidence="1">Multi-pass membrane protein</topology>
    </subcellularLocation>
</comment>
<keyword evidence="4 9" id="KW-0812">Transmembrane</keyword>
<dbReference type="PANTHER" id="PTHR10906">
    <property type="entry name" value="SECY/SEC61-ALPHA FAMILY MEMBER"/>
    <property type="match status" value="1"/>
</dbReference>
<keyword evidence="8 9" id="KW-0472">Membrane</keyword>
<keyword evidence="3 9" id="KW-0813">Transport</keyword>
<feature type="transmembrane region" description="Helical" evidence="9">
    <location>
        <begin position="295"/>
        <end position="319"/>
    </location>
</feature>
<keyword evidence="5 9" id="KW-0653">Protein transport</keyword>
<evidence type="ECO:0000313" key="14">
    <source>
        <dbReference type="EMBL" id="ALO20085.1"/>
    </source>
</evidence>
<evidence type="ECO:0000313" key="15">
    <source>
        <dbReference type="EMBL" id="ALO20087.1"/>
    </source>
</evidence>
<dbReference type="EMBL" id="KP663659">
    <property type="protein sequence ID" value="ALO20087.1"/>
    <property type="molecule type" value="Genomic_DNA"/>
</dbReference>
<dbReference type="GO" id="GO:0006605">
    <property type="term" value="P:protein targeting"/>
    <property type="evidence" value="ECO:0007669"/>
    <property type="project" value="UniProtKB-UniRule"/>
</dbReference>
<evidence type="ECO:0000313" key="12">
    <source>
        <dbReference type="EMBL" id="ALO20081.1"/>
    </source>
</evidence>
<evidence type="ECO:0000256" key="5">
    <source>
        <dbReference type="ARBA" id="ARBA00022927"/>
    </source>
</evidence>
<comment type="caution">
    <text evidence="9">Lacks conserved residue(s) required for the propagation of feature annotation.</text>
</comment>
<proteinExistence type="inferred from homology"/>
<dbReference type="EMBL" id="KP663656">
    <property type="protein sequence ID" value="ALO20081.1"/>
    <property type="molecule type" value="Genomic_DNA"/>
</dbReference>
<keyword evidence="7 9" id="KW-0811">Translocation</keyword>
<gene>
    <name evidence="9 12" type="primary">secY</name>
</gene>
<evidence type="ECO:0000256" key="9">
    <source>
        <dbReference type="HAMAP-Rule" id="MF_01465"/>
    </source>
</evidence>
<feature type="transmembrane region" description="Helical" evidence="9">
    <location>
        <begin position="207"/>
        <end position="229"/>
    </location>
</feature>
<evidence type="ECO:0000256" key="8">
    <source>
        <dbReference type="ARBA" id="ARBA00023136"/>
    </source>
</evidence>
<feature type="transmembrane region" description="Helical" evidence="9">
    <location>
        <begin position="20"/>
        <end position="41"/>
    </location>
</feature>
<keyword evidence="6 9" id="KW-1133">Transmembrane helix</keyword>
<evidence type="ECO:0000256" key="2">
    <source>
        <dbReference type="ARBA" id="ARBA00005751"/>
    </source>
</evidence>
<comment type="function">
    <text evidence="9">The central subunit of the protein translocation channel SecYEG. Consists of two halves formed by TMs 1-5 and 6-10. These two domains form a lateral gate at the front which open onto the bilayer between TMs 2 and 7, and are clamped together by SecE at the back. The channel is closed by both a pore ring composed of hydrophobic SecY resides and a short helix (helix 2A) on the extracellular side of the membrane which forms a plug. The plug probably moves laterally to allow the channel to open. The ring and the pore may move independently.</text>
</comment>
<evidence type="ECO:0000313" key="11">
    <source>
        <dbReference type="EMBL" id="ALO20079.1"/>
    </source>
</evidence>
<dbReference type="InterPro" id="IPR030659">
    <property type="entry name" value="SecY_CS"/>
</dbReference>
<feature type="transmembrane region" description="Helical" evidence="9">
    <location>
        <begin position="250"/>
        <end position="275"/>
    </location>
</feature>
<reference evidence="12" key="1">
    <citation type="journal article" date="2015" name="Ann. Appl. Biol.">
        <title>Euscelis incisus (Cicadellidae, Deltocephalinae), a natural vector of 16SrIII-B phytoplasma causing multiple inflorescence disease of Cirsium arvense.</title>
        <authorList>
            <person name="Jakovljevic M."/>
            <person name="Jovic J."/>
            <person name="Mitrovic M."/>
            <person name="Krstic O."/>
            <person name="Kosovac A."/>
            <person name="Tosevski I."/>
            <person name="Cvrkovic T."/>
        </authorList>
    </citation>
    <scope>NUCLEOTIDE SEQUENCE</scope>
    <source>
        <strain evidence="12">CMI-Ca</strain>
        <strain evidence="14">CMI-Cra</strain>
        <strain evidence="13">CMI-Cv</strain>
        <strain evidence="11">CMI-Ei</strain>
        <strain evidence="16">CMI-La</strain>
        <strain evidence="15">CMI-Lt</strain>
    </source>
</reference>
<feature type="transmembrane region" description="Helical" evidence="9">
    <location>
        <begin position="388"/>
        <end position="406"/>
    </location>
</feature>
<evidence type="ECO:0000256" key="6">
    <source>
        <dbReference type="ARBA" id="ARBA00022989"/>
    </source>
</evidence>
<dbReference type="GO" id="GO:0065002">
    <property type="term" value="P:intracellular protein transmembrane transport"/>
    <property type="evidence" value="ECO:0007669"/>
    <property type="project" value="UniProtKB-UniRule"/>
</dbReference>
<feature type="transmembrane region" description="Helical" evidence="9">
    <location>
        <begin position="142"/>
        <end position="162"/>
    </location>
</feature>
<dbReference type="PRINTS" id="PR00303">
    <property type="entry name" value="SECYTRNLCASE"/>
</dbReference>
<name>A0A0S2IA39_9MOLU</name>
<protein>
    <recommendedName>
        <fullName evidence="9">Protein translocase subunit SecY</fullName>
    </recommendedName>
</protein>
<feature type="transmembrane region" description="Helical" evidence="9">
    <location>
        <begin position="68"/>
        <end position="87"/>
    </location>
</feature>
<keyword evidence="9" id="KW-1003">Cell membrane</keyword>
<dbReference type="EMBL" id="KP663655">
    <property type="protein sequence ID" value="ALO20079.1"/>
    <property type="molecule type" value="Genomic_DNA"/>
</dbReference>
<dbReference type="PIRSF" id="PIRSF004557">
    <property type="entry name" value="SecY"/>
    <property type="match status" value="1"/>
</dbReference>
<dbReference type="Gene3D" id="1.10.3370.10">
    <property type="entry name" value="SecY subunit domain"/>
    <property type="match status" value="1"/>
</dbReference>
<sequence>MKMVIDFLRDKGKIIKKILFTLVILFIFVIGNKLVIPSVMFQEKFLFDFKQELFKLSKSSLFEVNGSIYFLSLGVYPYITASIIVQFSQKLFPFMKEWQEQGERGKYKTNLVARSLTLLFAVGLALSSIQRDGITSFANNKAHVLTIVFFLVVGAFISIWLADLITSKGVGNGISIFVAISVSKNLYKTLEFLTNVNNPDFVAKRIFTLVVLLILLILTVILSAAYLKVPITYATKQNNDKIKNHIPLKLNTSGILPVILANSLLQVFGTISLLLGPENGFSQWVNRFQVSQSNYLGLGFFVYLLLILLFSVFSTFITINPADIAEHLSKQDAYLEGVKPGEETVYKITQKLFKVTVIGAFALTILAALPEFIKFFVWTNDSDNTFKVQLGGTSLLIVVGVAVEVMQRITTQTNVKKLYKKLF</sequence>
<dbReference type="GO" id="GO:0005886">
    <property type="term" value="C:plasma membrane"/>
    <property type="evidence" value="ECO:0007669"/>
    <property type="project" value="UniProtKB-SubCell"/>
</dbReference>
<dbReference type="InterPro" id="IPR023201">
    <property type="entry name" value="SecY_dom_sf"/>
</dbReference>
<feature type="transmembrane region" description="Helical" evidence="9">
    <location>
        <begin position="355"/>
        <end position="376"/>
    </location>
</feature>
<organism evidence="12">
    <name type="scientific">Cirsium multiple inflorescence phytoplasma</name>
    <dbReference type="NCBI Taxonomy" id="1756018"/>
    <lineage>
        <taxon>Bacteria</taxon>
        <taxon>Bacillati</taxon>
        <taxon>Mycoplasmatota</taxon>
        <taxon>Mollicutes</taxon>
        <taxon>Acholeplasmatales</taxon>
        <taxon>Acholeplasmataceae</taxon>
        <taxon>Candidatus Phytoplasma</taxon>
        <taxon>16SrIII (X-disease group)</taxon>
    </lineage>
</organism>
<evidence type="ECO:0000313" key="16">
    <source>
        <dbReference type="EMBL" id="ALO20089.1"/>
    </source>
</evidence>
<evidence type="ECO:0000256" key="7">
    <source>
        <dbReference type="ARBA" id="ARBA00023010"/>
    </source>
</evidence>
<dbReference type="InterPro" id="IPR026593">
    <property type="entry name" value="SecY"/>
</dbReference>
<evidence type="ECO:0000313" key="13">
    <source>
        <dbReference type="EMBL" id="ALO20083.1"/>
    </source>
</evidence>
<evidence type="ECO:0000256" key="10">
    <source>
        <dbReference type="RuleBase" id="RU004349"/>
    </source>
</evidence>
<dbReference type="SUPFAM" id="SSF103491">
    <property type="entry name" value="Preprotein translocase SecY subunit"/>
    <property type="match status" value="1"/>
</dbReference>
<comment type="subunit">
    <text evidence="9">Component of the Sec protein translocase complex. Heterotrimer consisting of SecY, SecE and SecG subunits. The heterotrimers can form oligomers, although 1 heterotrimer is thought to be able to translocate proteins. Interacts with the ribosome. Interacts with SecDF, and other proteins may be involved. Interacts with SecA.</text>
</comment>
<evidence type="ECO:0000256" key="4">
    <source>
        <dbReference type="ARBA" id="ARBA00022692"/>
    </source>
</evidence>
<dbReference type="InterPro" id="IPR002208">
    <property type="entry name" value="SecY/SEC61-alpha"/>
</dbReference>
<dbReference type="PROSITE" id="PS00756">
    <property type="entry name" value="SECY_2"/>
    <property type="match status" value="1"/>
</dbReference>